<dbReference type="EMBL" id="GGEC01045015">
    <property type="protein sequence ID" value="MBX25499.1"/>
    <property type="molecule type" value="Transcribed_RNA"/>
</dbReference>
<name>A0A2P2M5J2_RHIMU</name>
<reference evidence="1" key="1">
    <citation type="submission" date="2018-02" db="EMBL/GenBank/DDBJ databases">
        <title>Rhizophora mucronata_Transcriptome.</title>
        <authorList>
            <person name="Meera S.P."/>
            <person name="Sreeshan A."/>
            <person name="Augustine A."/>
        </authorList>
    </citation>
    <scope>NUCLEOTIDE SEQUENCE</scope>
    <source>
        <tissue evidence="1">Leaf</tissue>
    </source>
</reference>
<protein>
    <submittedName>
        <fullName evidence="1">Uncharacterized protein</fullName>
    </submittedName>
</protein>
<accession>A0A2P2M5J2</accession>
<proteinExistence type="predicted"/>
<evidence type="ECO:0000313" key="1">
    <source>
        <dbReference type="EMBL" id="MBX25499.1"/>
    </source>
</evidence>
<organism evidence="1">
    <name type="scientific">Rhizophora mucronata</name>
    <name type="common">Asiatic mangrove</name>
    <dbReference type="NCBI Taxonomy" id="61149"/>
    <lineage>
        <taxon>Eukaryota</taxon>
        <taxon>Viridiplantae</taxon>
        <taxon>Streptophyta</taxon>
        <taxon>Embryophyta</taxon>
        <taxon>Tracheophyta</taxon>
        <taxon>Spermatophyta</taxon>
        <taxon>Magnoliopsida</taxon>
        <taxon>eudicotyledons</taxon>
        <taxon>Gunneridae</taxon>
        <taxon>Pentapetalae</taxon>
        <taxon>rosids</taxon>
        <taxon>fabids</taxon>
        <taxon>Malpighiales</taxon>
        <taxon>Rhizophoraceae</taxon>
        <taxon>Rhizophora</taxon>
    </lineage>
</organism>
<dbReference type="AlphaFoldDB" id="A0A2P2M5J2"/>
<sequence length="28" mass="3471">MFDMLKFMTIRPHEKSLQNKQVMLYKNV</sequence>